<dbReference type="EMBL" id="JAVREY010000118">
    <property type="protein sequence ID" value="MDT0469615.1"/>
    <property type="molecule type" value="Genomic_DNA"/>
</dbReference>
<proteinExistence type="predicted"/>
<dbReference type="InterPro" id="IPR055247">
    <property type="entry name" value="InsJ-like_HTH"/>
</dbReference>
<dbReference type="Proteomes" id="UP001183809">
    <property type="component" value="Unassembled WGS sequence"/>
</dbReference>
<gene>
    <name evidence="2" type="ORF">RM764_42905</name>
</gene>
<feature type="domain" description="Insertion element IS150 protein InsJ-like helix-turn-helix" evidence="1">
    <location>
        <begin position="128"/>
        <end position="162"/>
    </location>
</feature>
<reference evidence="3" key="1">
    <citation type="submission" date="2023-07" db="EMBL/GenBank/DDBJ databases">
        <title>30 novel species of actinomycetes from the DSMZ collection.</title>
        <authorList>
            <person name="Nouioui I."/>
        </authorList>
    </citation>
    <scope>NUCLEOTIDE SEQUENCE [LARGE SCALE GENOMIC DNA]</scope>
    <source>
        <strain evidence="3">DSM 41699</strain>
    </source>
</reference>
<organism evidence="2 3">
    <name type="scientific">Streptomyces gibsoniae</name>
    <dbReference type="NCBI Taxonomy" id="3075529"/>
    <lineage>
        <taxon>Bacteria</taxon>
        <taxon>Bacillati</taxon>
        <taxon>Actinomycetota</taxon>
        <taxon>Actinomycetes</taxon>
        <taxon>Kitasatosporales</taxon>
        <taxon>Streptomycetaceae</taxon>
        <taxon>Streptomyces</taxon>
    </lineage>
</organism>
<keyword evidence="3" id="KW-1185">Reference proteome</keyword>
<evidence type="ECO:0000259" key="1">
    <source>
        <dbReference type="Pfam" id="PF13518"/>
    </source>
</evidence>
<sequence>MTTWTTPLRPGLPISFDGEQFSIAEIEGRRVLLRPTASVVGAPQWRQVDVAVLLADPSTEILVPAPQQEPATAAVLSGLDDDADDELTWKFCHVQEVRTGYRLGSEELALPGEPRPDYAPGVPWMHRYAAKAAELGVSETTIRNWVRRVKRSGPAGLVHERRATSVLDRADHRWLDMARLVLKGHEKSSRPVRNLVLVEIEERLAKEYGKGTVSIPARTTGYELLRALAKGTNAFEGSTKGKRSIADAPKGTYGRLRATRPGEYVVLDTNCLDVFAMEPVTCRWVRCELTGDGSLQPVHHRSAADSRVDEVD</sequence>
<protein>
    <submittedName>
        <fullName evidence="2">Helix-turn-helix domain-containing protein</fullName>
    </submittedName>
</protein>
<dbReference type="RefSeq" id="WP_311701041.1">
    <property type="nucleotide sequence ID" value="NZ_JAVREY010000118.1"/>
</dbReference>
<evidence type="ECO:0000313" key="3">
    <source>
        <dbReference type="Proteomes" id="UP001183809"/>
    </source>
</evidence>
<comment type="caution">
    <text evidence="2">The sequence shown here is derived from an EMBL/GenBank/DDBJ whole genome shotgun (WGS) entry which is preliminary data.</text>
</comment>
<name>A0ABU2U961_9ACTN</name>
<accession>A0ABU2U961</accession>
<dbReference type="Pfam" id="PF13518">
    <property type="entry name" value="HTH_28"/>
    <property type="match status" value="1"/>
</dbReference>
<evidence type="ECO:0000313" key="2">
    <source>
        <dbReference type="EMBL" id="MDT0469615.1"/>
    </source>
</evidence>